<dbReference type="AlphaFoldDB" id="A0A845QZ29"/>
<dbReference type="RefSeq" id="WP_160196919.1">
    <property type="nucleotide sequence ID" value="NZ_QXXA01000006.1"/>
</dbReference>
<dbReference type="EMBL" id="QXXA01000006">
    <property type="protein sequence ID" value="NBI06438.1"/>
    <property type="molecule type" value="Genomic_DNA"/>
</dbReference>
<keyword evidence="2" id="KW-1185">Reference proteome</keyword>
<gene>
    <name evidence="1" type="ORF">D3Z33_06130</name>
</gene>
<comment type="caution">
    <text evidence="1">The sequence shown here is derived from an EMBL/GenBank/DDBJ whole genome shotgun (WGS) entry which is preliminary data.</text>
</comment>
<dbReference type="InterPro" id="IPR016181">
    <property type="entry name" value="Acyl_CoA_acyltransferase"/>
</dbReference>
<accession>A0A845QZ29</accession>
<protein>
    <recommendedName>
        <fullName evidence="3">N-acetyltransferase domain-containing protein</fullName>
    </recommendedName>
</protein>
<organism evidence="1 2">
    <name type="scientific">Senegalia massiliensis</name>
    <dbReference type="NCBI Taxonomy" id="1720316"/>
    <lineage>
        <taxon>Bacteria</taxon>
        <taxon>Bacillati</taxon>
        <taxon>Bacillota</taxon>
        <taxon>Clostridia</taxon>
        <taxon>Eubacteriales</taxon>
        <taxon>Clostridiaceae</taxon>
        <taxon>Senegalia</taxon>
    </lineage>
</organism>
<name>A0A845QZ29_9CLOT</name>
<reference evidence="1 2" key="1">
    <citation type="submission" date="2018-08" db="EMBL/GenBank/DDBJ databases">
        <title>Murine metabolic-syndrome-specific gut microbial biobank.</title>
        <authorList>
            <person name="Liu C."/>
        </authorList>
    </citation>
    <scope>NUCLEOTIDE SEQUENCE [LARGE SCALE GENOMIC DNA]</scope>
    <source>
        <strain evidence="1 2">583</strain>
    </source>
</reference>
<dbReference type="Gene3D" id="3.40.630.30">
    <property type="match status" value="1"/>
</dbReference>
<sequence>MRFIKELKRDEFENIISLFTDDFYFFTTNPDIVFYEELNSFLMLNGKTYKILDRDFQVIGLAFIKEFNLKYILYKFKIIKSDLNQSVGRLAFKEFLIFLFKKYKNIQRIETVVYGFDKYELDFYNQLGINEEIIKKKDIFKEGVFWDSYIFNLAKNKKII</sequence>
<proteinExistence type="predicted"/>
<dbReference type="SUPFAM" id="SSF55729">
    <property type="entry name" value="Acyl-CoA N-acyltransferases (Nat)"/>
    <property type="match status" value="1"/>
</dbReference>
<evidence type="ECO:0000313" key="2">
    <source>
        <dbReference type="Proteomes" id="UP000467132"/>
    </source>
</evidence>
<dbReference type="Proteomes" id="UP000467132">
    <property type="component" value="Unassembled WGS sequence"/>
</dbReference>
<evidence type="ECO:0008006" key="3">
    <source>
        <dbReference type="Google" id="ProtNLM"/>
    </source>
</evidence>
<evidence type="ECO:0000313" key="1">
    <source>
        <dbReference type="EMBL" id="NBI06438.1"/>
    </source>
</evidence>